<accession>A0AAV8ZI88</accession>
<name>A0AAV8ZI88_9CUCU</name>
<keyword evidence="2" id="KW-1185">Reference proteome</keyword>
<gene>
    <name evidence="1" type="ORF">NQ314_004934</name>
</gene>
<organism evidence="1 2">
    <name type="scientific">Rhamnusium bicolor</name>
    <dbReference type="NCBI Taxonomy" id="1586634"/>
    <lineage>
        <taxon>Eukaryota</taxon>
        <taxon>Metazoa</taxon>
        <taxon>Ecdysozoa</taxon>
        <taxon>Arthropoda</taxon>
        <taxon>Hexapoda</taxon>
        <taxon>Insecta</taxon>
        <taxon>Pterygota</taxon>
        <taxon>Neoptera</taxon>
        <taxon>Endopterygota</taxon>
        <taxon>Coleoptera</taxon>
        <taxon>Polyphaga</taxon>
        <taxon>Cucujiformia</taxon>
        <taxon>Chrysomeloidea</taxon>
        <taxon>Cerambycidae</taxon>
        <taxon>Lepturinae</taxon>
        <taxon>Rhagiini</taxon>
        <taxon>Rhamnusium</taxon>
    </lineage>
</organism>
<evidence type="ECO:0000313" key="1">
    <source>
        <dbReference type="EMBL" id="KAJ8964397.1"/>
    </source>
</evidence>
<protein>
    <submittedName>
        <fullName evidence="1">Uncharacterized protein</fullName>
    </submittedName>
</protein>
<dbReference type="AlphaFoldDB" id="A0AAV8ZI88"/>
<proteinExistence type="predicted"/>
<evidence type="ECO:0000313" key="2">
    <source>
        <dbReference type="Proteomes" id="UP001162156"/>
    </source>
</evidence>
<dbReference type="Proteomes" id="UP001162156">
    <property type="component" value="Unassembled WGS sequence"/>
</dbReference>
<comment type="caution">
    <text evidence="1">The sequence shown here is derived from an EMBL/GenBank/DDBJ whole genome shotgun (WGS) entry which is preliminary data.</text>
</comment>
<reference evidence="1" key="1">
    <citation type="journal article" date="2023" name="Insect Mol. Biol.">
        <title>Genome sequencing provides insights into the evolution of gene families encoding plant cell wall-degrading enzymes in longhorned beetles.</title>
        <authorList>
            <person name="Shin N.R."/>
            <person name="Okamura Y."/>
            <person name="Kirsch R."/>
            <person name="Pauchet Y."/>
        </authorList>
    </citation>
    <scope>NUCLEOTIDE SEQUENCE</scope>
    <source>
        <strain evidence="1">RBIC_L_NR</strain>
    </source>
</reference>
<dbReference type="EMBL" id="JANEYF010001366">
    <property type="protein sequence ID" value="KAJ8964397.1"/>
    <property type="molecule type" value="Genomic_DNA"/>
</dbReference>
<sequence>MDFQFVSVAGTVYIKWKNCEEHGNTQIEAKLNTLTLTSSIKKFIPDTIQPIKINSLSYLFHCMFNGILI</sequence>